<sequence length="70" mass="8079">MGRWWCCPAEHQPPGRVFLLPEGDRGKAKRKRPYRGFTTHSLTHSHGSSTFLLRERKGRSESLFSIHGFV</sequence>
<accession>A0A5B7IV64</accession>
<gene>
    <name evidence="2" type="ORF">E2C01_081032</name>
</gene>
<dbReference type="AlphaFoldDB" id="A0A5B7IV64"/>
<evidence type="ECO:0000256" key="1">
    <source>
        <dbReference type="SAM" id="MobiDB-lite"/>
    </source>
</evidence>
<dbReference type="Proteomes" id="UP000324222">
    <property type="component" value="Unassembled WGS sequence"/>
</dbReference>
<protein>
    <submittedName>
        <fullName evidence="2">Uncharacterized protein</fullName>
    </submittedName>
</protein>
<name>A0A5B7IV64_PORTR</name>
<feature type="region of interest" description="Disordered" evidence="1">
    <location>
        <begin position="18"/>
        <end position="39"/>
    </location>
</feature>
<comment type="caution">
    <text evidence="2">The sequence shown here is derived from an EMBL/GenBank/DDBJ whole genome shotgun (WGS) entry which is preliminary data.</text>
</comment>
<keyword evidence="3" id="KW-1185">Reference proteome</keyword>
<organism evidence="2 3">
    <name type="scientific">Portunus trituberculatus</name>
    <name type="common">Swimming crab</name>
    <name type="synonym">Neptunus trituberculatus</name>
    <dbReference type="NCBI Taxonomy" id="210409"/>
    <lineage>
        <taxon>Eukaryota</taxon>
        <taxon>Metazoa</taxon>
        <taxon>Ecdysozoa</taxon>
        <taxon>Arthropoda</taxon>
        <taxon>Crustacea</taxon>
        <taxon>Multicrustacea</taxon>
        <taxon>Malacostraca</taxon>
        <taxon>Eumalacostraca</taxon>
        <taxon>Eucarida</taxon>
        <taxon>Decapoda</taxon>
        <taxon>Pleocyemata</taxon>
        <taxon>Brachyura</taxon>
        <taxon>Eubrachyura</taxon>
        <taxon>Portunoidea</taxon>
        <taxon>Portunidae</taxon>
        <taxon>Portuninae</taxon>
        <taxon>Portunus</taxon>
    </lineage>
</organism>
<reference evidence="2 3" key="1">
    <citation type="submission" date="2019-05" db="EMBL/GenBank/DDBJ databases">
        <title>Another draft genome of Portunus trituberculatus and its Hox gene families provides insights of decapod evolution.</title>
        <authorList>
            <person name="Jeong J.-H."/>
            <person name="Song I."/>
            <person name="Kim S."/>
            <person name="Choi T."/>
            <person name="Kim D."/>
            <person name="Ryu S."/>
            <person name="Kim W."/>
        </authorList>
    </citation>
    <scope>NUCLEOTIDE SEQUENCE [LARGE SCALE GENOMIC DNA]</scope>
    <source>
        <tissue evidence="2">Muscle</tissue>
    </source>
</reference>
<dbReference type="EMBL" id="VSRR010070807">
    <property type="protein sequence ID" value="MPC86213.1"/>
    <property type="molecule type" value="Genomic_DNA"/>
</dbReference>
<evidence type="ECO:0000313" key="2">
    <source>
        <dbReference type="EMBL" id="MPC86213.1"/>
    </source>
</evidence>
<evidence type="ECO:0000313" key="3">
    <source>
        <dbReference type="Proteomes" id="UP000324222"/>
    </source>
</evidence>
<proteinExistence type="predicted"/>